<keyword evidence="1" id="KW-0812">Transmembrane</keyword>
<proteinExistence type="predicted"/>
<feature type="transmembrane region" description="Helical" evidence="1">
    <location>
        <begin position="323"/>
        <end position="345"/>
    </location>
</feature>
<evidence type="ECO:0000256" key="1">
    <source>
        <dbReference type="SAM" id="Phobius"/>
    </source>
</evidence>
<reference evidence="3" key="1">
    <citation type="submission" date="2020-05" db="EMBL/GenBank/DDBJ databases">
        <title>Mycena genomes resolve the evolution of fungal bioluminescence.</title>
        <authorList>
            <person name="Tsai I.J."/>
        </authorList>
    </citation>
    <scope>NUCLEOTIDE SEQUENCE</scope>
    <source>
        <strain evidence="3">160909Yilan</strain>
    </source>
</reference>
<feature type="chain" id="PRO_5034742278" evidence="2">
    <location>
        <begin position="18"/>
        <end position="402"/>
    </location>
</feature>
<feature type="transmembrane region" description="Helical" evidence="1">
    <location>
        <begin position="351"/>
        <end position="377"/>
    </location>
</feature>
<gene>
    <name evidence="3" type="ORF">MSAN_00619600</name>
</gene>
<accession>A0A8H6Z3Y6</accession>
<dbReference type="AlphaFoldDB" id="A0A8H6Z3Y6"/>
<keyword evidence="1" id="KW-1133">Transmembrane helix</keyword>
<sequence length="402" mass="44777">MLLILIAVHLLSRDSITAPLSHAPDARATSDSCKDIDNCRTFFSVVWGCLATIFACTWVSVHPNVPPPNQSSLQLFLRRVKMMLIGVVIPEIMVGFAARQFFASRWLVDEFKFSPTQAFFFCMGGFVSSDEHPIATKEQLEDPNFGLEFQKAIQNVKEKDITDKSKGDALSKGVAFLQGLWFILQTLARAHQGLAITQLEVATLAFAIVNIFVWLLWWNKPLDVQQPIVVGPLAPAEAQAELTPSQQLSRLDHIMIAIFGFTRNRYLLYHPLESASVPSFWYTSSDNDMESRVLILLTIVGAVFGAIHCAAWNAIFPTPAEMWIWRASAVVTAVFPALFLLLSITPDRLDLVVRVGSAIMGLGTYLYIAARIILIVLPFAELRLLPASAFVEVNWSSYIPHI</sequence>
<organism evidence="3 4">
    <name type="scientific">Mycena sanguinolenta</name>
    <dbReference type="NCBI Taxonomy" id="230812"/>
    <lineage>
        <taxon>Eukaryota</taxon>
        <taxon>Fungi</taxon>
        <taxon>Dikarya</taxon>
        <taxon>Basidiomycota</taxon>
        <taxon>Agaricomycotina</taxon>
        <taxon>Agaricomycetes</taxon>
        <taxon>Agaricomycetidae</taxon>
        <taxon>Agaricales</taxon>
        <taxon>Marasmiineae</taxon>
        <taxon>Mycenaceae</taxon>
        <taxon>Mycena</taxon>
    </lineage>
</organism>
<dbReference type="PANTHER" id="PTHR35043:SF7">
    <property type="entry name" value="TRANSCRIPTION FACTOR DOMAIN-CONTAINING PROTEIN"/>
    <property type="match status" value="1"/>
</dbReference>
<comment type="caution">
    <text evidence="3">The sequence shown here is derived from an EMBL/GenBank/DDBJ whole genome shotgun (WGS) entry which is preliminary data.</text>
</comment>
<feature type="transmembrane region" description="Helical" evidence="1">
    <location>
        <begin position="199"/>
        <end position="217"/>
    </location>
</feature>
<evidence type="ECO:0000313" key="3">
    <source>
        <dbReference type="EMBL" id="KAF7369901.1"/>
    </source>
</evidence>
<evidence type="ECO:0000313" key="4">
    <source>
        <dbReference type="Proteomes" id="UP000623467"/>
    </source>
</evidence>
<name>A0A8H6Z3Y6_9AGAR</name>
<dbReference type="PANTHER" id="PTHR35043">
    <property type="entry name" value="TRANSCRIPTION FACTOR DOMAIN-CONTAINING PROTEIN"/>
    <property type="match status" value="1"/>
</dbReference>
<dbReference type="OrthoDB" id="9451547at2759"/>
<protein>
    <submittedName>
        <fullName evidence="3">Uncharacterized protein</fullName>
    </submittedName>
</protein>
<keyword evidence="1" id="KW-0472">Membrane</keyword>
<keyword evidence="2" id="KW-0732">Signal</keyword>
<feature type="transmembrane region" description="Helical" evidence="1">
    <location>
        <begin position="293"/>
        <end position="316"/>
    </location>
</feature>
<feature type="signal peptide" evidence="2">
    <location>
        <begin position="1"/>
        <end position="17"/>
    </location>
</feature>
<dbReference type="EMBL" id="JACAZH010000004">
    <property type="protein sequence ID" value="KAF7369901.1"/>
    <property type="molecule type" value="Genomic_DNA"/>
</dbReference>
<dbReference type="Proteomes" id="UP000623467">
    <property type="component" value="Unassembled WGS sequence"/>
</dbReference>
<feature type="transmembrane region" description="Helical" evidence="1">
    <location>
        <begin position="41"/>
        <end position="61"/>
    </location>
</feature>
<evidence type="ECO:0000256" key="2">
    <source>
        <dbReference type="SAM" id="SignalP"/>
    </source>
</evidence>
<feature type="transmembrane region" description="Helical" evidence="1">
    <location>
        <begin position="82"/>
        <end position="102"/>
    </location>
</feature>
<keyword evidence="4" id="KW-1185">Reference proteome</keyword>